<feature type="transmembrane region" description="Helical" evidence="11">
    <location>
        <begin position="6"/>
        <end position="25"/>
    </location>
</feature>
<dbReference type="PRINTS" id="PR00385">
    <property type="entry name" value="P450"/>
</dbReference>
<dbReference type="EMBL" id="KN834770">
    <property type="protein sequence ID" value="KIK61824.1"/>
    <property type="molecule type" value="Genomic_DNA"/>
</dbReference>
<evidence type="ECO:0000256" key="6">
    <source>
        <dbReference type="ARBA" id="ARBA00023002"/>
    </source>
</evidence>
<evidence type="ECO:0000256" key="8">
    <source>
        <dbReference type="ARBA" id="ARBA00023033"/>
    </source>
</evidence>
<proteinExistence type="inferred from homology"/>
<comment type="pathway">
    <text evidence="2">Secondary metabolite biosynthesis.</text>
</comment>
<evidence type="ECO:0008006" key="14">
    <source>
        <dbReference type="Google" id="ProtNLM"/>
    </source>
</evidence>
<dbReference type="InterPro" id="IPR036396">
    <property type="entry name" value="Cyt_P450_sf"/>
</dbReference>
<dbReference type="PRINTS" id="PR00463">
    <property type="entry name" value="EP450I"/>
</dbReference>
<dbReference type="GO" id="GO:0004497">
    <property type="term" value="F:monooxygenase activity"/>
    <property type="evidence" value="ECO:0007669"/>
    <property type="project" value="UniProtKB-KW"/>
</dbReference>
<evidence type="ECO:0000256" key="4">
    <source>
        <dbReference type="ARBA" id="ARBA00022617"/>
    </source>
</evidence>
<keyword evidence="6 10" id="KW-0560">Oxidoreductase</keyword>
<keyword evidence="7 9" id="KW-0408">Iron</keyword>
<dbReference type="GO" id="GO:0016705">
    <property type="term" value="F:oxidoreductase activity, acting on paired donors, with incorporation or reduction of molecular oxygen"/>
    <property type="evidence" value="ECO:0007669"/>
    <property type="project" value="InterPro"/>
</dbReference>
<gene>
    <name evidence="12" type="ORF">GYMLUDRAFT_260831</name>
</gene>
<dbReference type="Pfam" id="PF00067">
    <property type="entry name" value="p450"/>
    <property type="match status" value="1"/>
</dbReference>
<evidence type="ECO:0000256" key="5">
    <source>
        <dbReference type="ARBA" id="ARBA00022723"/>
    </source>
</evidence>
<evidence type="ECO:0000256" key="9">
    <source>
        <dbReference type="PIRSR" id="PIRSR602401-1"/>
    </source>
</evidence>
<keyword evidence="8 10" id="KW-0503">Monooxygenase</keyword>
<dbReference type="OrthoDB" id="3934656at2759"/>
<dbReference type="CDD" id="cd11065">
    <property type="entry name" value="CYP64-like"/>
    <property type="match status" value="1"/>
</dbReference>
<dbReference type="InterPro" id="IPR017972">
    <property type="entry name" value="Cyt_P450_CS"/>
</dbReference>
<feature type="binding site" description="axial binding residue" evidence="9">
    <location>
        <position position="409"/>
    </location>
    <ligand>
        <name>heme</name>
        <dbReference type="ChEBI" id="CHEBI:30413"/>
    </ligand>
    <ligandPart>
        <name>Fe</name>
        <dbReference type="ChEBI" id="CHEBI:18248"/>
    </ligandPart>
</feature>
<evidence type="ECO:0000256" key="10">
    <source>
        <dbReference type="RuleBase" id="RU000461"/>
    </source>
</evidence>
<comment type="cofactor">
    <cofactor evidence="1 9">
        <name>heme</name>
        <dbReference type="ChEBI" id="CHEBI:30413"/>
    </cofactor>
</comment>
<keyword evidence="11" id="KW-0812">Transmembrane</keyword>
<dbReference type="InterPro" id="IPR002401">
    <property type="entry name" value="Cyt_P450_E_grp-I"/>
</dbReference>
<evidence type="ECO:0000256" key="1">
    <source>
        <dbReference type="ARBA" id="ARBA00001971"/>
    </source>
</evidence>
<reference evidence="12 13" key="1">
    <citation type="submission" date="2014-04" db="EMBL/GenBank/DDBJ databases">
        <title>Evolutionary Origins and Diversification of the Mycorrhizal Mutualists.</title>
        <authorList>
            <consortium name="DOE Joint Genome Institute"/>
            <consortium name="Mycorrhizal Genomics Consortium"/>
            <person name="Kohler A."/>
            <person name="Kuo A."/>
            <person name="Nagy L.G."/>
            <person name="Floudas D."/>
            <person name="Copeland A."/>
            <person name="Barry K.W."/>
            <person name="Cichocki N."/>
            <person name="Veneault-Fourrey C."/>
            <person name="LaButti K."/>
            <person name="Lindquist E.A."/>
            <person name="Lipzen A."/>
            <person name="Lundell T."/>
            <person name="Morin E."/>
            <person name="Murat C."/>
            <person name="Riley R."/>
            <person name="Ohm R."/>
            <person name="Sun H."/>
            <person name="Tunlid A."/>
            <person name="Henrissat B."/>
            <person name="Grigoriev I.V."/>
            <person name="Hibbett D.S."/>
            <person name="Martin F."/>
        </authorList>
    </citation>
    <scope>NUCLEOTIDE SEQUENCE [LARGE SCALE GENOMIC DNA]</scope>
    <source>
        <strain evidence="12 13">FD-317 M1</strain>
    </source>
</reference>
<dbReference type="PANTHER" id="PTHR46300:SF5">
    <property type="entry name" value="CYTOCHROME P450"/>
    <property type="match status" value="1"/>
</dbReference>
<dbReference type="AlphaFoldDB" id="A0A0D0CGQ3"/>
<keyword evidence="11" id="KW-1133">Transmembrane helix</keyword>
<protein>
    <recommendedName>
        <fullName evidence="14">Cytochrome P450</fullName>
    </recommendedName>
</protein>
<comment type="similarity">
    <text evidence="3 10">Belongs to the cytochrome P450 family.</text>
</comment>
<dbReference type="PROSITE" id="PS00086">
    <property type="entry name" value="CYTOCHROME_P450"/>
    <property type="match status" value="1"/>
</dbReference>
<dbReference type="HOGENOM" id="CLU_001570_2_3_1"/>
<keyword evidence="11" id="KW-0472">Membrane</keyword>
<dbReference type="InterPro" id="IPR001128">
    <property type="entry name" value="Cyt_P450"/>
</dbReference>
<keyword evidence="13" id="KW-1185">Reference proteome</keyword>
<accession>A0A0D0CGQ3</accession>
<keyword evidence="4 9" id="KW-0349">Heme</keyword>
<dbReference type="GO" id="GO:0005506">
    <property type="term" value="F:iron ion binding"/>
    <property type="evidence" value="ECO:0007669"/>
    <property type="project" value="InterPro"/>
</dbReference>
<dbReference type="PANTHER" id="PTHR46300">
    <property type="entry name" value="P450, PUTATIVE (EUROFUNG)-RELATED-RELATED"/>
    <property type="match status" value="1"/>
</dbReference>
<evidence type="ECO:0000256" key="3">
    <source>
        <dbReference type="ARBA" id="ARBA00010617"/>
    </source>
</evidence>
<evidence type="ECO:0000313" key="12">
    <source>
        <dbReference type="EMBL" id="KIK61824.1"/>
    </source>
</evidence>
<dbReference type="InterPro" id="IPR050364">
    <property type="entry name" value="Cytochrome_P450_fung"/>
</dbReference>
<name>A0A0D0CGQ3_9AGAR</name>
<keyword evidence="5 9" id="KW-0479">Metal-binding</keyword>
<dbReference type="Proteomes" id="UP000053593">
    <property type="component" value="Unassembled WGS sequence"/>
</dbReference>
<dbReference type="GO" id="GO:0020037">
    <property type="term" value="F:heme binding"/>
    <property type="evidence" value="ECO:0007669"/>
    <property type="project" value="InterPro"/>
</dbReference>
<evidence type="ECO:0000256" key="7">
    <source>
        <dbReference type="ARBA" id="ARBA00023004"/>
    </source>
</evidence>
<dbReference type="SUPFAM" id="SSF48264">
    <property type="entry name" value="Cytochrome P450"/>
    <property type="match status" value="1"/>
</dbReference>
<organism evidence="12 13">
    <name type="scientific">Collybiopsis luxurians FD-317 M1</name>
    <dbReference type="NCBI Taxonomy" id="944289"/>
    <lineage>
        <taxon>Eukaryota</taxon>
        <taxon>Fungi</taxon>
        <taxon>Dikarya</taxon>
        <taxon>Basidiomycota</taxon>
        <taxon>Agaricomycotina</taxon>
        <taxon>Agaricomycetes</taxon>
        <taxon>Agaricomycetidae</taxon>
        <taxon>Agaricales</taxon>
        <taxon>Marasmiineae</taxon>
        <taxon>Omphalotaceae</taxon>
        <taxon>Collybiopsis</taxon>
        <taxon>Collybiopsis luxurians</taxon>
    </lineage>
</organism>
<evidence type="ECO:0000256" key="2">
    <source>
        <dbReference type="ARBA" id="ARBA00005179"/>
    </source>
</evidence>
<evidence type="ECO:0000313" key="13">
    <source>
        <dbReference type="Proteomes" id="UP000053593"/>
    </source>
</evidence>
<dbReference type="Gene3D" id="1.10.630.10">
    <property type="entry name" value="Cytochrome P450"/>
    <property type="match status" value="1"/>
</dbReference>
<sequence>MTLHEIPVSPLLVLLVAAIAAFGFFRSHRHVLPYPPGPNDTIGTISTFDPWVQYQKWGKEFGELIYIHDRNILILNHSHVAIDLLERRARIYSDRPVTPIMDLKLFQQNFRQAAIPRFFPAQYSKVHECLYNLIATPENFMKHTIAVSQQLIYSSLYGLNISPENALPSKSVEAVELLGESLVRGTFPLLDRLPWLVYMPSWFPGCGFHKKADRFRSIMQEVDNIPFEMAVNNFKNGLGTSLIAELAMACQENAAEIEAIKSMGTISFLAAADTTMASISSFLLCMCLNPEAQRKGQEELDRIVGRDRLPTFKDRRSLPYAEAIYQEVMRLHPPLPLSLSHTSIEDDMYHGYFIPKGCEVIPNVWAMNRDPDVYYEPDKFIPERFLESEKGPFRNIHEIYAFGFGRRVCAGRHMAENTVWLAIASVLATITLGKAKDEKGDEINISGEFTHGYFCHPKPYQCSIVPRSPLAKDLIVTATSTKE</sequence>
<evidence type="ECO:0000256" key="11">
    <source>
        <dbReference type="SAM" id="Phobius"/>
    </source>
</evidence>